<dbReference type="Proteomes" id="UP000217311">
    <property type="component" value="Chromosome"/>
</dbReference>
<name>A0A290MGN2_CAUVI</name>
<dbReference type="RefSeq" id="WP_096050640.1">
    <property type="nucleotide sequence ID" value="NZ_CP023315.3"/>
</dbReference>
<sequence>MRRPAMTRLAGTLAAIPISVMLSGVATSQTTTPSPVLNNQINLGEIFSEQALNVQTVSDGVTASTTAQANGVSVGVTNADAAVTSNQDNKGVVYGHGLVDVGVNAGASSAVRTTAVGNAAALAASNGTISAFAVQTNSAAVTARGQVEAANAEATDLTLSTLAMGNSAGVTLDNGSAGARISQSSTANVLADGGAIVGYVPGTSAVSATTAANNVNIVGSNQSAARAIIDQANTADVTQASKFTAYGNSYMIATAATATGNNLAVSNDGPLADVAAHQWNTSYVRGQAEGTSYLFGAAQTTAYAAGNSAQVNNVGAELVLDNIQTNTGGGVEATASFGGHEGYDAVTTATAMGNAVTGYACSQCKGRMSVTNSQNNSADVGASSSTRVTSSGRQVTGVSTAIGNNASFNVNAPGN</sequence>
<dbReference type="AlphaFoldDB" id="A0A290MGN2"/>
<feature type="chain" id="PRO_5012312838" evidence="2">
    <location>
        <begin position="29"/>
        <end position="415"/>
    </location>
</feature>
<evidence type="ECO:0000313" key="4">
    <source>
        <dbReference type="Proteomes" id="UP000217311"/>
    </source>
</evidence>
<feature type="region of interest" description="Disordered" evidence="1">
    <location>
        <begin position="372"/>
        <end position="393"/>
    </location>
</feature>
<reference evidence="4" key="1">
    <citation type="submission" date="2017-09" db="EMBL/GenBank/DDBJ databases">
        <title>Genome evolution observed in wild isolates of Caulobacter crescentus.</title>
        <authorList>
            <person name="Ely B."/>
            <person name="Wilson K."/>
            <person name="Scott D."/>
        </authorList>
    </citation>
    <scope>NUCLEOTIDE SEQUENCE [LARGE SCALE GENOMIC DNA]</scope>
    <source>
        <strain evidence="4">CB13b1a</strain>
    </source>
</reference>
<gene>
    <name evidence="3" type="ORF">CA606_01770</name>
</gene>
<dbReference type="EMBL" id="CP023315">
    <property type="protein sequence ID" value="ATC31177.1"/>
    <property type="molecule type" value="Genomic_DNA"/>
</dbReference>
<accession>A0A290MGN2</accession>
<keyword evidence="2" id="KW-0732">Signal</keyword>
<evidence type="ECO:0000256" key="1">
    <source>
        <dbReference type="SAM" id="MobiDB-lite"/>
    </source>
</evidence>
<dbReference type="NCBIfam" id="NF037936">
    <property type="entry name" value="holdfast_HfaD"/>
    <property type="match status" value="1"/>
</dbReference>
<protein>
    <submittedName>
        <fullName evidence="3">Holin</fullName>
    </submittedName>
</protein>
<organism evidence="3 4">
    <name type="scientific">Caulobacter vibrioides</name>
    <name type="common">Caulobacter crescentus</name>
    <dbReference type="NCBI Taxonomy" id="155892"/>
    <lineage>
        <taxon>Bacteria</taxon>
        <taxon>Pseudomonadati</taxon>
        <taxon>Pseudomonadota</taxon>
        <taxon>Alphaproteobacteria</taxon>
        <taxon>Caulobacterales</taxon>
        <taxon>Caulobacteraceae</taxon>
        <taxon>Caulobacter</taxon>
    </lineage>
</organism>
<evidence type="ECO:0000313" key="3">
    <source>
        <dbReference type="EMBL" id="ATC31177.1"/>
    </source>
</evidence>
<evidence type="ECO:0000256" key="2">
    <source>
        <dbReference type="SAM" id="SignalP"/>
    </source>
</evidence>
<feature type="signal peptide" evidence="2">
    <location>
        <begin position="1"/>
        <end position="28"/>
    </location>
</feature>
<dbReference type="InterPro" id="IPR049860">
    <property type="entry name" value="Holdfast_HfaD"/>
</dbReference>
<proteinExistence type="predicted"/>